<evidence type="ECO:0000256" key="2">
    <source>
        <dbReference type="ARBA" id="ARBA00022528"/>
    </source>
</evidence>
<evidence type="ECO:0000313" key="10">
    <source>
        <dbReference type="Proteomes" id="UP001229421"/>
    </source>
</evidence>
<organism evidence="9 10">
    <name type="scientific">Tagetes erecta</name>
    <name type="common">African marigold</name>
    <dbReference type="NCBI Taxonomy" id="13708"/>
    <lineage>
        <taxon>Eukaryota</taxon>
        <taxon>Viridiplantae</taxon>
        <taxon>Streptophyta</taxon>
        <taxon>Embryophyta</taxon>
        <taxon>Tracheophyta</taxon>
        <taxon>Spermatophyta</taxon>
        <taxon>Magnoliopsida</taxon>
        <taxon>eudicotyledons</taxon>
        <taxon>Gunneridae</taxon>
        <taxon>Pentapetalae</taxon>
        <taxon>asterids</taxon>
        <taxon>campanulids</taxon>
        <taxon>Asterales</taxon>
        <taxon>Asteraceae</taxon>
        <taxon>Asteroideae</taxon>
        <taxon>Heliantheae alliance</taxon>
        <taxon>Tageteae</taxon>
        <taxon>Tagetes</taxon>
    </lineage>
</organism>
<keyword evidence="7" id="KW-0793">Thylakoid</keyword>
<dbReference type="Pfam" id="PF12617">
    <property type="entry name" value="LdpA_C"/>
    <property type="match status" value="1"/>
</dbReference>
<keyword evidence="10" id="KW-1185">Reference proteome</keyword>
<dbReference type="Proteomes" id="UP001229421">
    <property type="component" value="Unassembled WGS sequence"/>
</dbReference>
<dbReference type="Gene3D" id="3.30.70.20">
    <property type="match status" value="1"/>
</dbReference>
<name>A0AAD8NJB1_TARER</name>
<keyword evidence="4" id="KW-0479">Metal-binding</keyword>
<comment type="caution">
    <text evidence="9">The sequence shown here is derived from an EMBL/GenBank/DDBJ whole genome shotgun (WGS) entry which is preliminary data.</text>
</comment>
<feature type="domain" description="4Fe-4S ferredoxin-type" evidence="8">
    <location>
        <begin position="161"/>
        <end position="190"/>
    </location>
</feature>
<protein>
    <recommendedName>
        <fullName evidence="8">4Fe-4S ferredoxin-type domain-containing protein</fullName>
    </recommendedName>
</protein>
<evidence type="ECO:0000256" key="6">
    <source>
        <dbReference type="ARBA" id="ARBA00023014"/>
    </source>
</evidence>
<dbReference type="EMBL" id="JAUHHV010000009">
    <property type="protein sequence ID" value="KAK1411739.1"/>
    <property type="molecule type" value="Genomic_DNA"/>
</dbReference>
<evidence type="ECO:0000313" key="9">
    <source>
        <dbReference type="EMBL" id="KAK1411739.1"/>
    </source>
</evidence>
<accession>A0AAD8NJB1</accession>
<keyword evidence="6" id="KW-0411">Iron-sulfur</keyword>
<dbReference type="InterPro" id="IPR021039">
    <property type="entry name" value="Fe-S-bd_prot_LdpA_C"/>
</dbReference>
<dbReference type="PROSITE" id="PS00198">
    <property type="entry name" value="4FE4S_FER_1"/>
    <property type="match status" value="1"/>
</dbReference>
<dbReference type="GO" id="GO:0051539">
    <property type="term" value="F:4 iron, 4 sulfur cluster binding"/>
    <property type="evidence" value="ECO:0007669"/>
    <property type="project" value="UniProtKB-KW"/>
</dbReference>
<dbReference type="PROSITE" id="PS51379">
    <property type="entry name" value="4FE4S_FER_2"/>
    <property type="match status" value="2"/>
</dbReference>
<dbReference type="InterPro" id="IPR057431">
    <property type="entry name" value="LdpA_Fe-S-bd"/>
</dbReference>
<dbReference type="PANTHER" id="PTHR24960:SF79">
    <property type="entry name" value="PHOTOSYSTEM I IRON-SULFUR CENTER"/>
    <property type="match status" value="1"/>
</dbReference>
<dbReference type="PANTHER" id="PTHR24960">
    <property type="entry name" value="PHOTOSYSTEM I IRON-SULFUR CENTER-RELATED"/>
    <property type="match status" value="1"/>
</dbReference>
<dbReference type="InterPro" id="IPR017900">
    <property type="entry name" value="4Fe4S_Fe_S_CS"/>
</dbReference>
<keyword evidence="5" id="KW-0408">Iron</keyword>
<keyword evidence="3" id="KW-0934">Plastid</keyword>
<dbReference type="InterPro" id="IPR050157">
    <property type="entry name" value="PSI_iron-sulfur_center"/>
</dbReference>
<proteinExistence type="predicted"/>
<evidence type="ECO:0000256" key="3">
    <source>
        <dbReference type="ARBA" id="ARBA00022640"/>
    </source>
</evidence>
<keyword evidence="2" id="KW-0150">Chloroplast</keyword>
<dbReference type="AlphaFoldDB" id="A0AAD8NJB1"/>
<reference evidence="9" key="1">
    <citation type="journal article" date="2023" name="bioRxiv">
        <title>Improved chromosome-level genome assembly for marigold (Tagetes erecta).</title>
        <authorList>
            <person name="Jiang F."/>
            <person name="Yuan L."/>
            <person name="Wang S."/>
            <person name="Wang H."/>
            <person name="Xu D."/>
            <person name="Wang A."/>
            <person name="Fan W."/>
        </authorList>
    </citation>
    <scope>NUCLEOTIDE SEQUENCE</scope>
    <source>
        <strain evidence="9">WSJ</strain>
        <tissue evidence="9">Leaf</tissue>
    </source>
</reference>
<evidence type="ECO:0000256" key="5">
    <source>
        <dbReference type="ARBA" id="ARBA00023004"/>
    </source>
</evidence>
<feature type="domain" description="4Fe-4S ferredoxin-type" evidence="8">
    <location>
        <begin position="134"/>
        <end position="160"/>
    </location>
</feature>
<gene>
    <name evidence="9" type="ORF">QVD17_32433</name>
</gene>
<evidence type="ECO:0000256" key="1">
    <source>
        <dbReference type="ARBA" id="ARBA00022485"/>
    </source>
</evidence>
<dbReference type="SUPFAM" id="SSF54862">
    <property type="entry name" value="4Fe-4S ferredoxins"/>
    <property type="match status" value="1"/>
</dbReference>
<evidence type="ECO:0000256" key="7">
    <source>
        <dbReference type="ARBA" id="ARBA00023078"/>
    </source>
</evidence>
<keyword evidence="1" id="KW-0004">4Fe-4S</keyword>
<evidence type="ECO:0000256" key="4">
    <source>
        <dbReference type="ARBA" id="ARBA00022723"/>
    </source>
</evidence>
<dbReference type="InterPro" id="IPR017896">
    <property type="entry name" value="4Fe4S_Fe-S-bd"/>
</dbReference>
<dbReference type="Pfam" id="PF25160">
    <property type="entry name" value="LdpA_Fe-S-bd"/>
    <property type="match status" value="1"/>
</dbReference>
<dbReference type="GO" id="GO:0046872">
    <property type="term" value="F:metal ion binding"/>
    <property type="evidence" value="ECO:0007669"/>
    <property type="project" value="UniProtKB-KW"/>
</dbReference>
<sequence length="405" mass="43925">MALKFYCHVINNTYTPPPPPPQCCIGTGIGIGIGKSAVIRMCKVPCSMATSPQISLEKGNWVKLICGASFQDVVDIRNLSLVYTLAGVDCIDCAADVAVVNAVNEGINAATAMLPIRRPWVMISVNDDHDLHFRKAEFDPQDCPIDCSRPCQNICPANAISNQGVMTDRCYGCGRCFPVCPYDKIEALSYVRDAAATSKLLERDDVDALEIHTNGRQTASFKELWNDLGDSVNHLRLVAVSLPYVGDSTVSMMNQLYSIIEHNLCCLNLWQLDGRPMSGDIGRGATRESIAFARRLAFSNEKPPGFLQLAGGTNAHTVEGLKRLNLFQVPMISESRRCDSNALIGGIAYGGYARKIVGRVLSDIQAEDGGATATATAIEIESYPDHLLMALIQAFTLVGGVKSYK</sequence>
<evidence type="ECO:0000259" key="8">
    <source>
        <dbReference type="PROSITE" id="PS51379"/>
    </source>
</evidence>